<dbReference type="EMBL" id="REGN01011580">
    <property type="protein sequence ID" value="RMZ97165.1"/>
    <property type="molecule type" value="Genomic_DNA"/>
</dbReference>
<gene>
    <name evidence="1" type="ORF">BpHYR1_001374</name>
</gene>
<protein>
    <submittedName>
        <fullName evidence="1">Uncharacterized protein</fullName>
    </submittedName>
</protein>
<name>A0A3M7PDK3_BRAPC</name>
<evidence type="ECO:0000313" key="2">
    <source>
        <dbReference type="Proteomes" id="UP000276133"/>
    </source>
</evidence>
<proteinExistence type="predicted"/>
<accession>A0A3M7PDK3</accession>
<dbReference type="Proteomes" id="UP000276133">
    <property type="component" value="Unassembled WGS sequence"/>
</dbReference>
<keyword evidence="2" id="KW-1185">Reference proteome</keyword>
<reference evidence="1 2" key="1">
    <citation type="journal article" date="2018" name="Sci. Rep.">
        <title>Genomic signatures of local adaptation to the degree of environmental predictability in rotifers.</title>
        <authorList>
            <person name="Franch-Gras L."/>
            <person name="Hahn C."/>
            <person name="Garcia-Roger E.M."/>
            <person name="Carmona M.J."/>
            <person name="Serra M."/>
            <person name="Gomez A."/>
        </authorList>
    </citation>
    <scope>NUCLEOTIDE SEQUENCE [LARGE SCALE GENOMIC DNA]</scope>
    <source>
        <strain evidence="1">HYR1</strain>
    </source>
</reference>
<comment type="caution">
    <text evidence="1">The sequence shown here is derived from an EMBL/GenBank/DDBJ whole genome shotgun (WGS) entry which is preliminary data.</text>
</comment>
<evidence type="ECO:0000313" key="1">
    <source>
        <dbReference type="EMBL" id="RMZ97165.1"/>
    </source>
</evidence>
<organism evidence="1 2">
    <name type="scientific">Brachionus plicatilis</name>
    <name type="common">Marine rotifer</name>
    <name type="synonym">Brachionus muelleri</name>
    <dbReference type="NCBI Taxonomy" id="10195"/>
    <lineage>
        <taxon>Eukaryota</taxon>
        <taxon>Metazoa</taxon>
        <taxon>Spiralia</taxon>
        <taxon>Gnathifera</taxon>
        <taxon>Rotifera</taxon>
        <taxon>Eurotatoria</taxon>
        <taxon>Monogononta</taxon>
        <taxon>Pseudotrocha</taxon>
        <taxon>Ploima</taxon>
        <taxon>Brachionidae</taxon>
        <taxon>Brachionus</taxon>
    </lineage>
</organism>
<sequence length="90" mass="11004">MEYNRDGLSEYSQDFLIFMKNFRTHSKMKRLFSKEKVKKVHFHEIFFKICVQFASEFHNTKNFSLKLLMNQIIVTSKKKKEENNFMLNQD</sequence>
<dbReference type="AlphaFoldDB" id="A0A3M7PDK3"/>